<gene>
    <name evidence="1" type="ORF">AAFF_G00263360</name>
</gene>
<accession>A0AAD7STX1</accession>
<dbReference type="Proteomes" id="UP001221898">
    <property type="component" value="Unassembled WGS sequence"/>
</dbReference>
<organism evidence="1 2">
    <name type="scientific">Aldrovandia affinis</name>
    <dbReference type="NCBI Taxonomy" id="143900"/>
    <lineage>
        <taxon>Eukaryota</taxon>
        <taxon>Metazoa</taxon>
        <taxon>Chordata</taxon>
        <taxon>Craniata</taxon>
        <taxon>Vertebrata</taxon>
        <taxon>Euteleostomi</taxon>
        <taxon>Actinopterygii</taxon>
        <taxon>Neopterygii</taxon>
        <taxon>Teleostei</taxon>
        <taxon>Notacanthiformes</taxon>
        <taxon>Halosauridae</taxon>
        <taxon>Aldrovandia</taxon>
    </lineage>
</organism>
<dbReference type="EMBL" id="JAINUG010000036">
    <property type="protein sequence ID" value="KAJ8408108.1"/>
    <property type="molecule type" value="Genomic_DNA"/>
</dbReference>
<keyword evidence="2" id="KW-1185">Reference proteome</keyword>
<proteinExistence type="predicted"/>
<name>A0AAD7STX1_9TELE</name>
<protein>
    <submittedName>
        <fullName evidence="1">Uncharacterized protein</fullName>
    </submittedName>
</protein>
<reference evidence="1" key="1">
    <citation type="journal article" date="2023" name="Science">
        <title>Genome structures resolve the early diversification of teleost fishes.</title>
        <authorList>
            <person name="Parey E."/>
            <person name="Louis A."/>
            <person name="Montfort J."/>
            <person name="Bouchez O."/>
            <person name="Roques C."/>
            <person name="Iampietro C."/>
            <person name="Lluch J."/>
            <person name="Castinel A."/>
            <person name="Donnadieu C."/>
            <person name="Desvignes T."/>
            <person name="Floi Bucao C."/>
            <person name="Jouanno E."/>
            <person name="Wen M."/>
            <person name="Mejri S."/>
            <person name="Dirks R."/>
            <person name="Jansen H."/>
            <person name="Henkel C."/>
            <person name="Chen W.J."/>
            <person name="Zahm M."/>
            <person name="Cabau C."/>
            <person name="Klopp C."/>
            <person name="Thompson A.W."/>
            <person name="Robinson-Rechavi M."/>
            <person name="Braasch I."/>
            <person name="Lecointre G."/>
            <person name="Bobe J."/>
            <person name="Postlethwait J.H."/>
            <person name="Berthelot C."/>
            <person name="Roest Crollius H."/>
            <person name="Guiguen Y."/>
        </authorList>
    </citation>
    <scope>NUCLEOTIDE SEQUENCE</scope>
    <source>
        <strain evidence="1">NC1722</strain>
    </source>
</reference>
<evidence type="ECO:0000313" key="2">
    <source>
        <dbReference type="Proteomes" id="UP001221898"/>
    </source>
</evidence>
<dbReference type="AlphaFoldDB" id="A0AAD7STX1"/>
<sequence length="200" mass="21931">MAFPTRSAMINEVPFHAPAEETAAMVTTAGQFQPCSRPSPGRTAPLHLPHAHIGPAGAQSPVPPFRPATSIDRKPSRHTALQHLCDTALLQLWPEVRVHMPRRSSIPGMPLPRNTTPVTNVAHPTQRLVPEQRPARGLAALKAKAEEAALLNMTRCERSRRSEPCETISEDPLRQTCHSRHRLANFPDSPARLSSGNSRV</sequence>
<comment type="caution">
    <text evidence="1">The sequence shown here is derived from an EMBL/GenBank/DDBJ whole genome shotgun (WGS) entry which is preliminary data.</text>
</comment>
<evidence type="ECO:0000313" key="1">
    <source>
        <dbReference type="EMBL" id="KAJ8408108.1"/>
    </source>
</evidence>